<name>A0ABV0GLC3_9BURK</name>
<sequence length="481" mass="50088">MQPEVQTTNAVQDAAADPSIAEAPKKKPLLTRAFILLWLSETSFDIGAALMGFALGVWVFEKTGSAEQFSWTILSAAVPALLMTPFSGGLADRYDRRWVIASCDVVTALMVMVLAALLYYDTLSVSHLLVFNGVGAVVGALRNPSYMAAIGAIVPKDSLTQANGLVNLSQALMHVGAPLMAGYVMASWGLGGIMVIEVALVIAGAAAIFGALSSARHAIRGTEEPSKQHPVRAMIDSFRSALGYFRTEPLMIGLLAYAVLQESLMVLITAMITPLVLSTGTSDTLGLVLTCGALGSMVGAALLVVLKINKRLMVWVLVTDACLSLAVVLAGFTTSPGVWCLCAFIAMAAGAASGSCAGALWMRKIPKAKQGSIFALIGALHLLALCVVMTLGGVAGEHVFEPALATGGAWSETIGQVIGVGKGRGFGFLYVLCGGVCVIASLLALLNRHMRELDLRVDDQPDIESIASVPAEGAAVPQPST</sequence>
<dbReference type="InterPro" id="IPR011701">
    <property type="entry name" value="MFS"/>
</dbReference>
<dbReference type="SUPFAM" id="SSF103473">
    <property type="entry name" value="MFS general substrate transporter"/>
    <property type="match status" value="1"/>
</dbReference>
<reference evidence="7 8" key="1">
    <citation type="submission" date="2024-05" db="EMBL/GenBank/DDBJ databases">
        <title>Roseateles sp. 2.12 16S ribosomal RNA gene Genome sequencing and assembly.</title>
        <authorList>
            <person name="Woo H."/>
        </authorList>
    </citation>
    <scope>NUCLEOTIDE SEQUENCE [LARGE SCALE GENOMIC DNA]</scope>
    <source>
        <strain evidence="7 8">2.12</strain>
    </source>
</reference>
<feature type="transmembrane region" description="Helical" evidence="6">
    <location>
        <begin position="188"/>
        <end position="212"/>
    </location>
</feature>
<dbReference type="Proteomes" id="UP001462640">
    <property type="component" value="Unassembled WGS sequence"/>
</dbReference>
<feature type="transmembrane region" description="Helical" evidence="6">
    <location>
        <begin position="250"/>
        <end position="272"/>
    </location>
</feature>
<feature type="transmembrane region" description="Helical" evidence="6">
    <location>
        <begin position="71"/>
        <end position="91"/>
    </location>
</feature>
<keyword evidence="4 6" id="KW-1133">Transmembrane helix</keyword>
<evidence type="ECO:0000256" key="3">
    <source>
        <dbReference type="ARBA" id="ARBA00022692"/>
    </source>
</evidence>
<keyword evidence="3 6" id="KW-0812">Transmembrane</keyword>
<dbReference type="EMBL" id="JBDPZC010000026">
    <property type="protein sequence ID" value="MEO3715923.1"/>
    <property type="molecule type" value="Genomic_DNA"/>
</dbReference>
<evidence type="ECO:0000256" key="5">
    <source>
        <dbReference type="ARBA" id="ARBA00023136"/>
    </source>
</evidence>
<dbReference type="Gene3D" id="1.20.1250.20">
    <property type="entry name" value="MFS general substrate transporter like domains"/>
    <property type="match status" value="1"/>
</dbReference>
<dbReference type="PANTHER" id="PTHR23513">
    <property type="entry name" value="INTEGRAL MEMBRANE EFFLUX PROTEIN-RELATED"/>
    <property type="match status" value="1"/>
</dbReference>
<comment type="subcellular location">
    <subcellularLocation>
        <location evidence="1">Cell membrane</location>
        <topology evidence="1">Multi-pass membrane protein</topology>
    </subcellularLocation>
</comment>
<evidence type="ECO:0000313" key="7">
    <source>
        <dbReference type="EMBL" id="MEO3715923.1"/>
    </source>
</evidence>
<feature type="transmembrane region" description="Helical" evidence="6">
    <location>
        <begin position="98"/>
        <end position="120"/>
    </location>
</feature>
<evidence type="ECO:0000256" key="4">
    <source>
        <dbReference type="ARBA" id="ARBA00022989"/>
    </source>
</evidence>
<dbReference type="CDD" id="cd06173">
    <property type="entry name" value="MFS_MefA_like"/>
    <property type="match status" value="1"/>
</dbReference>
<dbReference type="Pfam" id="PF07690">
    <property type="entry name" value="MFS_1"/>
    <property type="match status" value="1"/>
</dbReference>
<gene>
    <name evidence="7" type="ORF">ABDJ40_24375</name>
</gene>
<evidence type="ECO:0000256" key="2">
    <source>
        <dbReference type="ARBA" id="ARBA00022475"/>
    </source>
</evidence>
<feature type="transmembrane region" description="Helical" evidence="6">
    <location>
        <begin position="35"/>
        <end position="59"/>
    </location>
</feature>
<dbReference type="PANTHER" id="PTHR23513:SF6">
    <property type="entry name" value="MAJOR FACILITATOR SUPERFAMILY ASSOCIATED DOMAIN-CONTAINING PROTEIN"/>
    <property type="match status" value="1"/>
</dbReference>
<evidence type="ECO:0000313" key="8">
    <source>
        <dbReference type="Proteomes" id="UP001462640"/>
    </source>
</evidence>
<organism evidence="7 8">
    <name type="scientific">Roseateles flavus</name>
    <dbReference type="NCBI Taxonomy" id="3149041"/>
    <lineage>
        <taxon>Bacteria</taxon>
        <taxon>Pseudomonadati</taxon>
        <taxon>Pseudomonadota</taxon>
        <taxon>Betaproteobacteria</taxon>
        <taxon>Burkholderiales</taxon>
        <taxon>Sphaerotilaceae</taxon>
        <taxon>Roseateles</taxon>
    </lineage>
</organism>
<comment type="caution">
    <text evidence="7">The sequence shown here is derived from an EMBL/GenBank/DDBJ whole genome shotgun (WGS) entry which is preliminary data.</text>
</comment>
<feature type="transmembrane region" description="Helical" evidence="6">
    <location>
        <begin position="312"/>
        <end position="332"/>
    </location>
</feature>
<evidence type="ECO:0000256" key="1">
    <source>
        <dbReference type="ARBA" id="ARBA00004651"/>
    </source>
</evidence>
<accession>A0ABV0GLC3</accession>
<feature type="transmembrane region" description="Helical" evidence="6">
    <location>
        <begin position="373"/>
        <end position="395"/>
    </location>
</feature>
<dbReference type="InterPro" id="IPR036259">
    <property type="entry name" value="MFS_trans_sf"/>
</dbReference>
<evidence type="ECO:0000256" key="6">
    <source>
        <dbReference type="SAM" id="Phobius"/>
    </source>
</evidence>
<feature type="transmembrane region" description="Helical" evidence="6">
    <location>
        <begin position="284"/>
        <end position="305"/>
    </location>
</feature>
<feature type="transmembrane region" description="Helical" evidence="6">
    <location>
        <begin position="338"/>
        <end position="361"/>
    </location>
</feature>
<proteinExistence type="predicted"/>
<protein>
    <submittedName>
        <fullName evidence="7">MFS transporter</fullName>
    </submittedName>
</protein>
<keyword evidence="2" id="KW-1003">Cell membrane</keyword>
<keyword evidence="8" id="KW-1185">Reference proteome</keyword>
<feature type="transmembrane region" description="Helical" evidence="6">
    <location>
        <begin position="427"/>
        <end position="446"/>
    </location>
</feature>
<keyword evidence="5 6" id="KW-0472">Membrane</keyword>
<dbReference type="RefSeq" id="WP_347613677.1">
    <property type="nucleotide sequence ID" value="NZ_JBDPZC010000026.1"/>
</dbReference>